<evidence type="ECO:0000313" key="2">
    <source>
        <dbReference type="Proteomes" id="UP000279259"/>
    </source>
</evidence>
<dbReference type="OrthoDB" id="10387377at2759"/>
<evidence type="ECO:0000313" key="1">
    <source>
        <dbReference type="EMBL" id="RSH87439.1"/>
    </source>
</evidence>
<comment type="caution">
    <text evidence="1">The sequence shown here is derived from an EMBL/GenBank/DDBJ whole genome shotgun (WGS) entry which is preliminary data.</text>
</comment>
<proteinExistence type="predicted"/>
<reference evidence="1 2" key="1">
    <citation type="submission" date="2018-11" db="EMBL/GenBank/DDBJ databases">
        <title>Genome sequence of Saitozyma podzolica DSM 27192.</title>
        <authorList>
            <person name="Aliyu H."/>
            <person name="Gorte O."/>
            <person name="Ochsenreither K."/>
        </authorList>
    </citation>
    <scope>NUCLEOTIDE SEQUENCE [LARGE SCALE GENOMIC DNA]</scope>
    <source>
        <strain evidence="1 2">DSM 27192</strain>
    </source>
</reference>
<dbReference type="EMBL" id="RSCD01000017">
    <property type="protein sequence ID" value="RSH87439.1"/>
    <property type="molecule type" value="Genomic_DNA"/>
</dbReference>
<gene>
    <name evidence="1" type="ORF">EHS25_003349</name>
</gene>
<accession>A0A427Y8L3</accession>
<organism evidence="1 2">
    <name type="scientific">Saitozyma podzolica</name>
    <dbReference type="NCBI Taxonomy" id="1890683"/>
    <lineage>
        <taxon>Eukaryota</taxon>
        <taxon>Fungi</taxon>
        <taxon>Dikarya</taxon>
        <taxon>Basidiomycota</taxon>
        <taxon>Agaricomycotina</taxon>
        <taxon>Tremellomycetes</taxon>
        <taxon>Tremellales</taxon>
        <taxon>Trimorphomycetaceae</taxon>
        <taxon>Saitozyma</taxon>
    </lineage>
</organism>
<name>A0A427Y8L3_9TREE</name>
<keyword evidence="2" id="KW-1185">Reference proteome</keyword>
<dbReference type="Proteomes" id="UP000279259">
    <property type="component" value="Unassembled WGS sequence"/>
</dbReference>
<sequence>MSSSAQTPATVCSCSTTKAGETCNCKPECKCAPGTCECGTCPNSSKNKAATCNCKPDCKCAPGACTCPGCPKSQKA</sequence>
<protein>
    <submittedName>
        <fullName evidence="1">Uncharacterized protein</fullName>
    </submittedName>
</protein>
<dbReference type="AlphaFoldDB" id="A0A427Y8L3"/>